<evidence type="ECO:0000259" key="4">
    <source>
        <dbReference type="PROSITE" id="PS50949"/>
    </source>
</evidence>
<evidence type="ECO:0000256" key="1">
    <source>
        <dbReference type="ARBA" id="ARBA00023015"/>
    </source>
</evidence>
<dbReference type="InterPro" id="IPR036390">
    <property type="entry name" value="WH_DNA-bd_sf"/>
</dbReference>
<keyword evidence="3" id="KW-0804">Transcription</keyword>
<reference evidence="5" key="1">
    <citation type="journal article" date="2014" name="Int. J. Syst. Evol. Microbiol.">
        <title>Complete genome sequence of Corynebacterium casei LMG S-19264T (=DSM 44701T), isolated from a smear-ripened cheese.</title>
        <authorList>
            <consortium name="US DOE Joint Genome Institute (JGI-PGF)"/>
            <person name="Walter F."/>
            <person name="Albersmeier A."/>
            <person name="Kalinowski J."/>
            <person name="Ruckert C."/>
        </authorList>
    </citation>
    <scope>NUCLEOTIDE SEQUENCE</scope>
    <source>
        <strain evidence="5">JCM 17251</strain>
    </source>
</reference>
<dbReference type="Pfam" id="PF00392">
    <property type="entry name" value="GntR"/>
    <property type="match status" value="1"/>
</dbReference>
<reference evidence="5" key="2">
    <citation type="submission" date="2020-09" db="EMBL/GenBank/DDBJ databases">
        <authorList>
            <person name="Sun Q."/>
            <person name="Ohkuma M."/>
        </authorList>
    </citation>
    <scope>NUCLEOTIDE SEQUENCE</scope>
    <source>
        <strain evidence="5">JCM 17251</strain>
    </source>
</reference>
<dbReference type="GO" id="GO:0003677">
    <property type="term" value="F:DNA binding"/>
    <property type="evidence" value="ECO:0007669"/>
    <property type="project" value="UniProtKB-KW"/>
</dbReference>
<dbReference type="SUPFAM" id="SSF46785">
    <property type="entry name" value="Winged helix' DNA-binding domain"/>
    <property type="match status" value="1"/>
</dbReference>
<name>A0A917XUK8_9BACI</name>
<protein>
    <submittedName>
        <fullName evidence="5">GntR family transcriptional regulator</fullName>
    </submittedName>
</protein>
<feature type="domain" description="HTH gntR-type" evidence="4">
    <location>
        <begin position="11"/>
        <end position="79"/>
    </location>
</feature>
<dbReference type="GO" id="GO:0003700">
    <property type="term" value="F:DNA-binding transcription factor activity"/>
    <property type="evidence" value="ECO:0007669"/>
    <property type="project" value="InterPro"/>
</dbReference>
<proteinExistence type="predicted"/>
<dbReference type="PANTHER" id="PTHR38445:SF12">
    <property type="entry name" value="GNTR-FAMILY TRANSCRIPTIONAL REGULATOR"/>
    <property type="match status" value="1"/>
</dbReference>
<accession>A0A917XUK8</accession>
<evidence type="ECO:0000313" key="6">
    <source>
        <dbReference type="Proteomes" id="UP000624041"/>
    </source>
</evidence>
<sequence>MFLELDMAGDKPIYVQLKEQIIEGIARGSLRPGDDLPSVRALAADIGINLHTVNKVYQQLRQEGYIQIHRSRGVMIHPDGFLKADKTYRTNLKATLRPLIAEAIVHDFSAEEFARLSQEVYEQILTKEGGEDE</sequence>
<dbReference type="AlphaFoldDB" id="A0A917XUK8"/>
<keyword evidence="6" id="KW-1185">Reference proteome</keyword>
<dbReference type="Gene3D" id="1.10.10.10">
    <property type="entry name" value="Winged helix-like DNA-binding domain superfamily/Winged helix DNA-binding domain"/>
    <property type="match status" value="1"/>
</dbReference>
<evidence type="ECO:0000313" key="5">
    <source>
        <dbReference type="EMBL" id="GGN53922.1"/>
    </source>
</evidence>
<keyword evidence="2" id="KW-0238">DNA-binding</keyword>
<keyword evidence="1" id="KW-0805">Transcription regulation</keyword>
<dbReference type="InterPro" id="IPR000524">
    <property type="entry name" value="Tscrpt_reg_HTH_GntR"/>
</dbReference>
<dbReference type="PROSITE" id="PS50949">
    <property type="entry name" value="HTH_GNTR"/>
    <property type="match status" value="1"/>
</dbReference>
<gene>
    <name evidence="5" type="ORF">GCM10007971_10960</name>
</gene>
<organism evidence="5 6">
    <name type="scientific">Oceanobacillus indicireducens</name>
    <dbReference type="NCBI Taxonomy" id="1004261"/>
    <lineage>
        <taxon>Bacteria</taxon>
        <taxon>Bacillati</taxon>
        <taxon>Bacillota</taxon>
        <taxon>Bacilli</taxon>
        <taxon>Bacillales</taxon>
        <taxon>Bacillaceae</taxon>
        <taxon>Oceanobacillus</taxon>
    </lineage>
</organism>
<dbReference type="InterPro" id="IPR036388">
    <property type="entry name" value="WH-like_DNA-bd_sf"/>
</dbReference>
<evidence type="ECO:0000256" key="2">
    <source>
        <dbReference type="ARBA" id="ARBA00023125"/>
    </source>
</evidence>
<dbReference type="CDD" id="cd07377">
    <property type="entry name" value="WHTH_GntR"/>
    <property type="match status" value="1"/>
</dbReference>
<dbReference type="EMBL" id="BMOS01000006">
    <property type="protein sequence ID" value="GGN53922.1"/>
    <property type="molecule type" value="Genomic_DNA"/>
</dbReference>
<evidence type="ECO:0000256" key="3">
    <source>
        <dbReference type="ARBA" id="ARBA00023163"/>
    </source>
</evidence>
<comment type="caution">
    <text evidence="5">The sequence shown here is derived from an EMBL/GenBank/DDBJ whole genome shotgun (WGS) entry which is preliminary data.</text>
</comment>
<dbReference type="SMART" id="SM00345">
    <property type="entry name" value="HTH_GNTR"/>
    <property type="match status" value="1"/>
</dbReference>
<dbReference type="PANTHER" id="PTHR38445">
    <property type="entry name" value="HTH-TYPE TRANSCRIPTIONAL REPRESSOR YTRA"/>
    <property type="match status" value="1"/>
</dbReference>
<dbReference type="RefSeq" id="WP_156856607.1">
    <property type="nucleotide sequence ID" value="NZ_BMOS01000006.1"/>
</dbReference>
<dbReference type="Proteomes" id="UP000624041">
    <property type="component" value="Unassembled WGS sequence"/>
</dbReference>